<evidence type="ECO:0000313" key="5">
    <source>
        <dbReference type="Proteomes" id="UP001378956"/>
    </source>
</evidence>
<dbReference type="InterPro" id="IPR002641">
    <property type="entry name" value="PNPLA_dom"/>
</dbReference>
<evidence type="ECO:0000256" key="2">
    <source>
        <dbReference type="SAM" id="Phobius"/>
    </source>
</evidence>
<dbReference type="PANTHER" id="PTHR10728:SF40">
    <property type="entry name" value="PATATIN FAMILY PROTEIN"/>
    <property type="match status" value="1"/>
</dbReference>
<dbReference type="RefSeq" id="WP_337716369.1">
    <property type="nucleotide sequence ID" value="NZ_JBBEUB010000003.1"/>
</dbReference>
<keyword evidence="1" id="KW-0443">Lipid metabolism</keyword>
<feature type="transmembrane region" description="Helical" evidence="2">
    <location>
        <begin position="742"/>
        <end position="762"/>
    </location>
</feature>
<dbReference type="Gene3D" id="3.40.1090.10">
    <property type="entry name" value="Cytosolic phospholipase A2 catalytic domain"/>
    <property type="match status" value="2"/>
</dbReference>
<accession>A0ABU8NMZ2</accession>
<feature type="transmembrane region" description="Helical" evidence="2">
    <location>
        <begin position="506"/>
        <end position="529"/>
    </location>
</feature>
<feature type="domain" description="PNPLA" evidence="3">
    <location>
        <begin position="302"/>
        <end position="372"/>
    </location>
</feature>
<keyword evidence="2" id="KW-1133">Transmembrane helix</keyword>
<keyword evidence="5" id="KW-1185">Reference proteome</keyword>
<gene>
    <name evidence="4" type="ORF">WAE58_10470</name>
</gene>
<keyword evidence="2" id="KW-0472">Membrane</keyword>
<protein>
    <submittedName>
        <fullName evidence="4">Patatin-like phospholipase family protein</fullName>
    </submittedName>
</protein>
<dbReference type="SUPFAM" id="SSF52151">
    <property type="entry name" value="FabD/lysophospholipase-like"/>
    <property type="match status" value="1"/>
</dbReference>
<feature type="transmembrane region" description="Helical" evidence="2">
    <location>
        <begin position="451"/>
        <end position="471"/>
    </location>
</feature>
<feature type="transmembrane region" description="Helical" evidence="2">
    <location>
        <begin position="705"/>
        <end position="722"/>
    </location>
</feature>
<dbReference type="EMBL" id="JBBEUB010000003">
    <property type="protein sequence ID" value="MEJ2902852.1"/>
    <property type="molecule type" value="Genomic_DNA"/>
</dbReference>
<evidence type="ECO:0000313" key="4">
    <source>
        <dbReference type="EMBL" id="MEJ2902852.1"/>
    </source>
</evidence>
<feature type="transmembrane region" description="Helical" evidence="2">
    <location>
        <begin position="413"/>
        <end position="431"/>
    </location>
</feature>
<dbReference type="PANTHER" id="PTHR10728">
    <property type="entry name" value="CYTOSOLIC PHOSPHOLIPASE A2"/>
    <property type="match status" value="1"/>
</dbReference>
<reference evidence="4 5" key="1">
    <citation type="submission" date="2024-03" db="EMBL/GenBank/DDBJ databases">
        <title>Sequence of Lycoming College Course Isolates.</title>
        <authorList>
            <person name="Plotts O."/>
            <person name="Newman J."/>
        </authorList>
    </citation>
    <scope>NUCLEOTIDE SEQUENCE [LARGE SCALE GENOMIC DNA]</scope>
    <source>
        <strain evidence="4 5">CJB-3</strain>
    </source>
</reference>
<comment type="caution">
    <text evidence="4">The sequence shown here is derived from an EMBL/GenBank/DDBJ whole genome shotgun (WGS) entry which is preliminary data.</text>
</comment>
<feature type="transmembrane region" description="Helical" evidence="2">
    <location>
        <begin position="782"/>
        <end position="801"/>
    </location>
</feature>
<feature type="transmembrane region" description="Helical" evidence="2">
    <location>
        <begin position="592"/>
        <end position="614"/>
    </location>
</feature>
<dbReference type="Pfam" id="PF01734">
    <property type="entry name" value="Patatin"/>
    <property type="match status" value="1"/>
</dbReference>
<name>A0ABU8NMZ2_9SPHI</name>
<feature type="transmembrane region" description="Helical" evidence="2">
    <location>
        <begin position="678"/>
        <end position="699"/>
    </location>
</feature>
<keyword evidence="2" id="KW-0812">Transmembrane</keyword>
<dbReference type="Proteomes" id="UP001378956">
    <property type="component" value="Unassembled WGS sequence"/>
</dbReference>
<dbReference type="InterPro" id="IPR016035">
    <property type="entry name" value="Acyl_Trfase/lysoPLipase"/>
</dbReference>
<proteinExistence type="predicted"/>
<evidence type="ECO:0000256" key="1">
    <source>
        <dbReference type="ARBA" id="ARBA00023098"/>
    </source>
</evidence>
<evidence type="ECO:0000259" key="3">
    <source>
        <dbReference type="Pfam" id="PF01734"/>
    </source>
</evidence>
<sequence>MDIVTDLTAEAVCYIILYQDILKGKASDHLDQKLLTKKSWLNLTVEDIEVEELTPNQQEQIKDLIWHSPAMEDPANLSYRYFTSTLGLLQWLSTKIPGEDHPEKRLFSWLPFVGKKEENEVLILFQPPFFWRQQIRALLYNEPKERIALVEKLRYMPLQVVSVLAGTVTSPYRIRLYQLYEFSDESPEHPIIKEHGPGILSTSDRKAYLGWWKGKTELAKEYLINDRKLLTMLKEERALPFETLFRDELVEITKARRARKAEYDIASKNPAEDKRENTDSDALDDGVFDPMCKAGEMGLMGIALSGGGIRSATFNLGILQRLANLNVLKEFDYMSTVSGGGYIGAWLNSWIKRSGSLSKVTDRLCPDRSGDPLADEVRPVRWLRMFSNYLSPNVGIMSPDAWGSGMTWLRNTVINQVVLLLILLTVLSAISDLYDTWNLLKGKVTMLSPRNILISTFVMLAIGSVLAAIAMRSFYQRDKQAHKGVLRSIWEKLSLSFSSLTEIKRIIPNILVAWASICALAISIYFNAIYPYTDDTGQRKWLMLALSLGAFLAFLWLAIWGNYHKREDLIELGKANVKGRTENVPRISSPTVIAILLSSAVASALFALLIILFWEFVAYFYRVAPSFTKIAPQKIMLVLGAPIVMEIFSVAVITRMALMGNLFPDYRREWWGRLGGYIHRFMLLWIIVTFACLIMPDLWPEKPSAMIPVAWGGWAGIIGWGVKKAFESRDEESGKSANIISVLIKVVPFLFMIGILLIGSWINEGIRHETSAYSNDFYGQNLYITVILAALTLVLSWRVGVNEFSLHHFYRNRLIRAFLGATRTREDRVKTANPFTGFDTNDDIILSSMKVENGYFGPFPIINAALNSTVVSALDRQDRMAESFIFSPLYCGYDFSPTRSSTYNIDNVYEYGYRPTEKFSNKNGGPTLGTAMAISGAAVSPNWGYHSSATMAFLMTLFNVRLGWWIGNPRRDRWKMQDPKLGLLYLLRDLVGKSDIDMKYVCLSDGGHFDNMGLYELVRRRCSYILIGDGEQDQEGTCEGFANAIRRCRIDFGVEINIDLKNITSKLKDRDSAHIARGYITYPGYAQKKGTLIYIKASLTGDEPVDIREYALANTDFPHQSTGDQFFDEAQFESYRKLGYHSIDDLKELYLPNG</sequence>
<feature type="transmembrane region" description="Helical" evidence="2">
    <location>
        <begin position="634"/>
        <end position="658"/>
    </location>
</feature>
<feature type="transmembrane region" description="Helical" evidence="2">
    <location>
        <begin position="541"/>
        <end position="560"/>
    </location>
</feature>
<organism evidence="4 5">
    <name type="scientific">Pedobacter panaciterrae</name>
    <dbReference type="NCBI Taxonomy" id="363849"/>
    <lineage>
        <taxon>Bacteria</taxon>
        <taxon>Pseudomonadati</taxon>
        <taxon>Bacteroidota</taxon>
        <taxon>Sphingobacteriia</taxon>
        <taxon>Sphingobacteriales</taxon>
        <taxon>Sphingobacteriaceae</taxon>
        <taxon>Pedobacter</taxon>
    </lineage>
</organism>